<evidence type="ECO:0000313" key="9">
    <source>
        <dbReference type="Proteomes" id="UP000189911"/>
    </source>
</evidence>
<dbReference type="Gene3D" id="1.25.10.10">
    <property type="entry name" value="Leucine-rich Repeat Variant"/>
    <property type="match status" value="1"/>
</dbReference>
<reference evidence="9" key="1">
    <citation type="submission" date="2016-03" db="EMBL/GenBank/DDBJ databases">
        <authorList>
            <person name="Devillers Hugo."/>
        </authorList>
    </citation>
    <scope>NUCLEOTIDE SEQUENCE [LARGE SCALE GENOMIC DNA]</scope>
</reference>
<dbReference type="OrthoDB" id="379794at2759"/>
<dbReference type="Pfam" id="PF09759">
    <property type="entry name" value="Atx10homo_assoc"/>
    <property type="match status" value="1"/>
</dbReference>
<comment type="function">
    <text evidence="4">May play a role in the regulation of cytokinesis.</text>
</comment>
<proteinExistence type="inferred from homology"/>
<evidence type="ECO:0000256" key="3">
    <source>
        <dbReference type="ARBA" id="ARBA00023306"/>
    </source>
</evidence>
<keyword evidence="3" id="KW-0131">Cell cycle</keyword>
<feature type="domain" description="Ataxin-10" evidence="7">
    <location>
        <begin position="421"/>
        <end position="518"/>
    </location>
</feature>
<dbReference type="InterPro" id="IPR011989">
    <property type="entry name" value="ARM-like"/>
</dbReference>
<protein>
    <recommendedName>
        <fullName evidence="5">Ataxin-10 homolog</fullName>
    </recommendedName>
    <alternativeName>
        <fullName evidence="6">Copper transport protein 86</fullName>
    </alternativeName>
</protein>
<dbReference type="Proteomes" id="UP000189911">
    <property type="component" value="Chromosome A"/>
</dbReference>
<evidence type="ECO:0000256" key="2">
    <source>
        <dbReference type="ARBA" id="ARBA00022618"/>
    </source>
</evidence>
<dbReference type="InterPro" id="IPR019156">
    <property type="entry name" value="Ataxin-10_domain"/>
</dbReference>
<dbReference type="GO" id="GO:0051301">
    <property type="term" value="P:cell division"/>
    <property type="evidence" value="ECO:0007669"/>
    <property type="project" value="UniProtKB-KW"/>
</dbReference>
<dbReference type="PANTHER" id="PTHR13255:SF0">
    <property type="entry name" value="ATAXIN-10"/>
    <property type="match status" value="1"/>
</dbReference>
<dbReference type="PANTHER" id="PTHR13255">
    <property type="entry name" value="ATAXIN-10"/>
    <property type="match status" value="1"/>
</dbReference>
<comment type="similarity">
    <text evidence="1">Belongs to the ataxin-10 family.</text>
</comment>
<dbReference type="AlphaFoldDB" id="A0A1G4INJ3"/>
<dbReference type="SUPFAM" id="SSF48371">
    <property type="entry name" value="ARM repeat"/>
    <property type="match status" value="1"/>
</dbReference>
<dbReference type="InterPro" id="IPR016024">
    <property type="entry name" value="ARM-type_fold"/>
</dbReference>
<evidence type="ECO:0000313" key="8">
    <source>
        <dbReference type="EMBL" id="SCU78018.1"/>
    </source>
</evidence>
<evidence type="ECO:0000256" key="6">
    <source>
        <dbReference type="ARBA" id="ARBA00044805"/>
    </source>
</evidence>
<keyword evidence="2" id="KW-0132">Cell division</keyword>
<evidence type="ECO:0000256" key="4">
    <source>
        <dbReference type="ARBA" id="ARBA00044746"/>
    </source>
</evidence>
<evidence type="ECO:0000256" key="5">
    <source>
        <dbReference type="ARBA" id="ARBA00044801"/>
    </source>
</evidence>
<dbReference type="EMBL" id="LT598449">
    <property type="protein sequence ID" value="SCU78018.1"/>
    <property type="molecule type" value="Genomic_DNA"/>
</dbReference>
<dbReference type="GO" id="GO:0005829">
    <property type="term" value="C:cytosol"/>
    <property type="evidence" value="ECO:0007669"/>
    <property type="project" value="TreeGrafter"/>
</dbReference>
<evidence type="ECO:0000256" key="1">
    <source>
        <dbReference type="ARBA" id="ARBA00008384"/>
    </source>
</evidence>
<keyword evidence="9" id="KW-1185">Reference proteome</keyword>
<sequence length="524" mass="60257">MLESEQSTLRNVASLLREFPDEKADFEAVIEGLNFIVINSSQDEHYRHSLAFSSLIWETIRDCTGHSGVCEFFNQMPELRFWYLRVLRGIILLARNLCVDNHELPERLMLREKFVKTFNSFSTEFQYDEVEVALFKTLLEFSCNVTTKSVTFDKSTIQDTTIFLCYPIDKINDENLFVSFALLLRNLTTHDDFVYYFLKSDKAVRILHDFLLRDISQSNSQLTSIIENRAHEHVELSPLDNLVASVFLNVCCHESFAPFLIHVETSNPEMFLRFLNIAHLLTTSFESWNQFQLTGIMTWCFRLLESLVEEIKSYFSEKGEDEAHAKLLHSRLLIVLDILTTLAQYEHVRKFILFYNGLELLIELLHLFQEKLLRVNVQKLTKKAGISATNGRGEKIIDLTLISSRVDPDTGSIKATNFPECKLLIIEILSFLIYNNKDVQDKVRELQGLEAVLSNCVIDDNDPFIKERSITCIKVLLQDNVKNQAIVAQLESKTAVQDDSLSSAGYQIDVDDNGKIRLAHPQGS</sequence>
<gene>
    <name evidence="8" type="ORF">LANO_0A01860G</name>
</gene>
<organism evidence="8 9">
    <name type="scientific">Lachancea nothofagi CBS 11611</name>
    <dbReference type="NCBI Taxonomy" id="1266666"/>
    <lineage>
        <taxon>Eukaryota</taxon>
        <taxon>Fungi</taxon>
        <taxon>Dikarya</taxon>
        <taxon>Ascomycota</taxon>
        <taxon>Saccharomycotina</taxon>
        <taxon>Saccharomycetes</taxon>
        <taxon>Saccharomycetales</taxon>
        <taxon>Saccharomycetaceae</taxon>
        <taxon>Lachancea</taxon>
    </lineage>
</organism>
<dbReference type="InterPro" id="IPR051374">
    <property type="entry name" value="Ataxin-10/CTR86_families"/>
</dbReference>
<accession>A0A1G4INJ3</accession>
<evidence type="ECO:0000259" key="7">
    <source>
        <dbReference type="Pfam" id="PF09759"/>
    </source>
</evidence>
<name>A0A1G4INJ3_9SACH</name>